<evidence type="ECO:0000313" key="2">
    <source>
        <dbReference type="EMBL" id="CAB4828337.1"/>
    </source>
</evidence>
<evidence type="ECO:0000256" key="1">
    <source>
        <dbReference type="SAM" id="MobiDB-lite"/>
    </source>
</evidence>
<proteinExistence type="predicted"/>
<gene>
    <name evidence="2" type="ORF">UFOPK3099_01854</name>
</gene>
<feature type="region of interest" description="Disordered" evidence="1">
    <location>
        <begin position="116"/>
        <end position="147"/>
    </location>
</feature>
<dbReference type="EMBL" id="CAFAAV010000154">
    <property type="protein sequence ID" value="CAB4828337.1"/>
    <property type="molecule type" value="Genomic_DNA"/>
</dbReference>
<sequence>MAKRHERLAAAVPLTDDDLVPVADVEDAAHEVAAGLFPGDRVERGDVHRDQRQQYVEGWQQTSETTGPELREIDSPGTFLLADEQQRDQVPGDDEEHLDTKESTGKPVVVGVIDHHTDDGERPQPVQTGQVRHATERRRGRALRHSGRARRHWVNSMVPRGAACEALWPLATLRQSRRALTSVNSSKPNVPASRPSPLCL</sequence>
<accession>A0A6J7A604</accession>
<dbReference type="AlphaFoldDB" id="A0A6J7A604"/>
<name>A0A6J7A604_9ZZZZ</name>
<feature type="compositionally biased region" description="Basic residues" evidence="1">
    <location>
        <begin position="135"/>
        <end position="147"/>
    </location>
</feature>
<organism evidence="2">
    <name type="scientific">freshwater metagenome</name>
    <dbReference type="NCBI Taxonomy" id="449393"/>
    <lineage>
        <taxon>unclassified sequences</taxon>
        <taxon>metagenomes</taxon>
        <taxon>ecological metagenomes</taxon>
    </lineage>
</organism>
<reference evidence="2" key="1">
    <citation type="submission" date="2020-05" db="EMBL/GenBank/DDBJ databases">
        <authorList>
            <person name="Chiriac C."/>
            <person name="Salcher M."/>
            <person name="Ghai R."/>
            <person name="Kavagutti S V."/>
        </authorList>
    </citation>
    <scope>NUCLEOTIDE SEQUENCE</scope>
</reference>
<protein>
    <submittedName>
        <fullName evidence="2">Unannotated protein</fullName>
    </submittedName>
</protein>
<feature type="region of interest" description="Disordered" evidence="1">
    <location>
        <begin position="180"/>
        <end position="200"/>
    </location>
</feature>